<gene>
    <name evidence="1" type="ORF">Naga_100781g1</name>
</gene>
<dbReference type="Gene3D" id="3.30.1780.10">
    <property type="entry name" value="ornithine cyclodeaminase, domain 1"/>
    <property type="match status" value="1"/>
</dbReference>
<proteinExistence type="predicted"/>
<evidence type="ECO:0000313" key="1">
    <source>
        <dbReference type="EMBL" id="EWM20961.1"/>
    </source>
</evidence>
<name>W7TKR1_9STRA</name>
<dbReference type="AlphaFoldDB" id="W7TKR1"/>
<accession>W7TKR1</accession>
<dbReference type="Proteomes" id="UP000019335">
    <property type="component" value="Unassembled WGS sequence"/>
</dbReference>
<keyword evidence="2" id="KW-1185">Reference proteome</keyword>
<dbReference type="InterPro" id="IPR023401">
    <property type="entry name" value="ODC_N"/>
</dbReference>
<organism evidence="1 2">
    <name type="scientific">Nannochloropsis gaditana</name>
    <dbReference type="NCBI Taxonomy" id="72520"/>
    <lineage>
        <taxon>Eukaryota</taxon>
        <taxon>Sar</taxon>
        <taxon>Stramenopiles</taxon>
        <taxon>Ochrophyta</taxon>
        <taxon>Eustigmatophyceae</taxon>
        <taxon>Eustigmatales</taxon>
        <taxon>Monodopsidaceae</taxon>
        <taxon>Nannochloropsis</taxon>
    </lineage>
</organism>
<dbReference type="EMBL" id="AZIL01002725">
    <property type="protein sequence ID" value="EWM20961.1"/>
    <property type="molecule type" value="Genomic_DNA"/>
</dbReference>
<comment type="caution">
    <text evidence="1">The sequence shown here is derived from an EMBL/GenBank/DDBJ whole genome shotgun (WGS) entry which is preliminary data.</text>
</comment>
<protein>
    <submittedName>
        <fullName evidence="1">Ornithine cyclodeaminase</fullName>
    </submittedName>
</protein>
<reference evidence="1 2" key="1">
    <citation type="journal article" date="2014" name="Mol. Plant">
        <title>Chromosome Scale Genome Assembly and Transcriptome Profiling of Nannochloropsis gaditana in Nitrogen Depletion.</title>
        <authorList>
            <person name="Corteggiani Carpinelli E."/>
            <person name="Telatin A."/>
            <person name="Vitulo N."/>
            <person name="Forcato C."/>
            <person name="D'Angelo M."/>
            <person name="Schiavon R."/>
            <person name="Vezzi A."/>
            <person name="Giacometti G.M."/>
            <person name="Morosinotto T."/>
            <person name="Valle G."/>
        </authorList>
    </citation>
    <scope>NUCLEOTIDE SEQUENCE [LARGE SCALE GENOMIC DNA]</scope>
    <source>
        <strain evidence="1 2">B-31</strain>
    </source>
</reference>
<sequence>MRGIVRRAALHQLRPRLSSSSTIASAMTMRAMATMPTPKFFDYATVKKTLNVGQAFTAVEEAFAMLADGKVDVPQPMHIGVHETPTAGPGDCHIKGGYIEGKTTFTVKLATELPWVRPPSLPPSLSLPPLSLDLPVCCHSFPRPPHGMYYK</sequence>
<dbReference type="OrthoDB" id="41492at2759"/>
<evidence type="ECO:0000313" key="2">
    <source>
        <dbReference type="Proteomes" id="UP000019335"/>
    </source>
</evidence>